<reference evidence="3" key="1">
    <citation type="journal article" date="2018" name="Nat. Microbiol.">
        <title>Leveraging single-cell genomics to expand the fungal tree of life.</title>
        <authorList>
            <person name="Ahrendt S.R."/>
            <person name="Quandt C.A."/>
            <person name="Ciobanu D."/>
            <person name="Clum A."/>
            <person name="Salamov A."/>
            <person name="Andreopoulos B."/>
            <person name="Cheng J.F."/>
            <person name="Woyke T."/>
            <person name="Pelin A."/>
            <person name="Henrissat B."/>
            <person name="Reynolds N.K."/>
            <person name="Benny G.L."/>
            <person name="Smith M.E."/>
            <person name="James T.Y."/>
            <person name="Grigoriev I.V."/>
        </authorList>
    </citation>
    <scope>NUCLEOTIDE SEQUENCE [LARGE SCALE GENOMIC DNA]</scope>
    <source>
        <strain evidence="3">RSA 468</strain>
    </source>
</reference>
<keyword evidence="3" id="KW-1185">Reference proteome</keyword>
<name>A0A4P9ZPH5_9FUNG</name>
<evidence type="ECO:0000256" key="1">
    <source>
        <dbReference type="SAM" id="MobiDB-lite"/>
    </source>
</evidence>
<proteinExistence type="predicted"/>
<dbReference type="AlphaFoldDB" id="A0A4P9ZPH5"/>
<accession>A0A4P9ZPH5</accession>
<gene>
    <name evidence="2" type="ORF">BJ085DRAFT_28444</name>
</gene>
<organism evidence="2 3">
    <name type="scientific">Dimargaris cristalligena</name>
    <dbReference type="NCBI Taxonomy" id="215637"/>
    <lineage>
        <taxon>Eukaryota</taxon>
        <taxon>Fungi</taxon>
        <taxon>Fungi incertae sedis</taxon>
        <taxon>Zoopagomycota</taxon>
        <taxon>Kickxellomycotina</taxon>
        <taxon>Dimargaritomycetes</taxon>
        <taxon>Dimargaritales</taxon>
        <taxon>Dimargaritaceae</taxon>
        <taxon>Dimargaris</taxon>
    </lineage>
</organism>
<dbReference type="Proteomes" id="UP000268162">
    <property type="component" value="Unassembled WGS sequence"/>
</dbReference>
<evidence type="ECO:0000313" key="2">
    <source>
        <dbReference type="EMBL" id="RKP34571.1"/>
    </source>
</evidence>
<protein>
    <submittedName>
        <fullName evidence="2">Uncharacterized protein</fullName>
    </submittedName>
</protein>
<feature type="region of interest" description="Disordered" evidence="1">
    <location>
        <begin position="1"/>
        <end position="24"/>
    </location>
</feature>
<feature type="region of interest" description="Disordered" evidence="1">
    <location>
        <begin position="62"/>
        <end position="94"/>
    </location>
</feature>
<dbReference type="EMBL" id="ML003151">
    <property type="protein sequence ID" value="RKP34571.1"/>
    <property type="molecule type" value="Genomic_DNA"/>
</dbReference>
<sequence>MHIATVAPPAPNSDDGSVGPFHMEHFAPYPSLTSKLSSDPIQLAKGPFPKFSMFCPSTLSPLNLTSSDPANPGEDKGSNPSLSPRREGPQTTGITLTALLSFRDSFNPDIGW</sequence>
<evidence type="ECO:0000313" key="3">
    <source>
        <dbReference type="Proteomes" id="UP000268162"/>
    </source>
</evidence>